<feature type="domain" description="Major facilitator superfamily (MFS) profile" evidence="7">
    <location>
        <begin position="14"/>
        <end position="402"/>
    </location>
</feature>
<dbReference type="GO" id="GO:0005886">
    <property type="term" value="C:plasma membrane"/>
    <property type="evidence" value="ECO:0007669"/>
    <property type="project" value="UniProtKB-SubCell"/>
</dbReference>
<dbReference type="Proteomes" id="UP000439752">
    <property type="component" value="Unassembled WGS sequence"/>
</dbReference>
<evidence type="ECO:0000313" key="8">
    <source>
        <dbReference type="EMBL" id="VWX35233.1"/>
    </source>
</evidence>
<dbReference type="CDD" id="cd06174">
    <property type="entry name" value="MFS"/>
    <property type="match status" value="1"/>
</dbReference>
<keyword evidence="9" id="KW-1185">Reference proteome</keyword>
<keyword evidence="2" id="KW-0813">Transport</keyword>
<evidence type="ECO:0000256" key="4">
    <source>
        <dbReference type="ARBA" id="ARBA00022989"/>
    </source>
</evidence>
<protein>
    <recommendedName>
        <fullName evidence="7">Major facilitator superfamily (MFS) profile domain-containing protein</fullName>
    </recommendedName>
</protein>
<evidence type="ECO:0000256" key="3">
    <source>
        <dbReference type="ARBA" id="ARBA00022692"/>
    </source>
</evidence>
<dbReference type="RefSeq" id="WP_159173170.1">
    <property type="nucleotide sequence ID" value="NZ_LR732312.1"/>
</dbReference>
<feature type="transmembrane region" description="Helical" evidence="6">
    <location>
        <begin position="287"/>
        <end position="305"/>
    </location>
</feature>
<evidence type="ECO:0000256" key="2">
    <source>
        <dbReference type="ARBA" id="ARBA00022448"/>
    </source>
</evidence>
<evidence type="ECO:0000256" key="6">
    <source>
        <dbReference type="SAM" id="Phobius"/>
    </source>
</evidence>
<accession>A0A653I854</accession>
<dbReference type="AlphaFoldDB" id="A0A653I854"/>
<feature type="transmembrane region" description="Helical" evidence="6">
    <location>
        <begin position="256"/>
        <end position="275"/>
    </location>
</feature>
<feature type="transmembrane region" description="Helical" evidence="6">
    <location>
        <begin position="52"/>
        <end position="75"/>
    </location>
</feature>
<evidence type="ECO:0000313" key="9">
    <source>
        <dbReference type="Proteomes" id="UP000439752"/>
    </source>
</evidence>
<comment type="subcellular location">
    <subcellularLocation>
        <location evidence="1">Cell membrane</location>
        <topology evidence="1">Multi-pass membrane protein</topology>
    </subcellularLocation>
</comment>
<keyword evidence="5 6" id="KW-0472">Membrane</keyword>
<dbReference type="InterPro" id="IPR020846">
    <property type="entry name" value="MFS_dom"/>
</dbReference>
<organism evidence="8 9">
    <name type="scientific">Exiguobacterium oxidotolerans</name>
    <dbReference type="NCBI Taxonomy" id="223958"/>
    <lineage>
        <taxon>Bacteria</taxon>
        <taxon>Bacillati</taxon>
        <taxon>Bacillota</taxon>
        <taxon>Bacilli</taxon>
        <taxon>Bacillales</taxon>
        <taxon>Bacillales Family XII. Incertae Sedis</taxon>
        <taxon>Exiguobacterium</taxon>
    </lineage>
</organism>
<dbReference type="Pfam" id="PF07690">
    <property type="entry name" value="MFS_1"/>
    <property type="match status" value="1"/>
</dbReference>
<feature type="transmembrane region" description="Helical" evidence="6">
    <location>
        <begin position="346"/>
        <end position="371"/>
    </location>
</feature>
<feature type="transmembrane region" description="Helical" evidence="6">
    <location>
        <begin position="223"/>
        <end position="244"/>
    </location>
</feature>
<dbReference type="SUPFAM" id="SSF103473">
    <property type="entry name" value="MFS general substrate transporter"/>
    <property type="match status" value="1"/>
</dbReference>
<dbReference type="Gene3D" id="1.20.1250.20">
    <property type="entry name" value="MFS general substrate transporter like domains"/>
    <property type="match status" value="2"/>
</dbReference>
<gene>
    <name evidence="8" type="ORF">EXIGUO9Y_230016</name>
</gene>
<feature type="transmembrane region" description="Helical" evidence="6">
    <location>
        <begin position="145"/>
        <end position="166"/>
    </location>
</feature>
<dbReference type="EMBL" id="CABWKQ010000016">
    <property type="protein sequence ID" value="VWX35233.1"/>
    <property type="molecule type" value="Genomic_DNA"/>
</dbReference>
<keyword evidence="3 6" id="KW-0812">Transmembrane</keyword>
<feature type="transmembrane region" description="Helical" evidence="6">
    <location>
        <begin position="113"/>
        <end position="133"/>
    </location>
</feature>
<evidence type="ECO:0000259" key="7">
    <source>
        <dbReference type="PROSITE" id="PS50850"/>
    </source>
</evidence>
<feature type="transmembrane region" description="Helical" evidence="6">
    <location>
        <begin position="12"/>
        <end position="32"/>
    </location>
</feature>
<feature type="transmembrane region" description="Helical" evidence="6">
    <location>
        <begin position="377"/>
        <end position="398"/>
    </location>
</feature>
<sequence>MSTQASHARKGYLMMAVLWFAYATFAMNWVAGSSLTPQITAHFFGDRTVDPLISQLVNYSITTARVFANILAALILMKLGPKKAPMLALLFLMMSIVAIYLPNYWAYTAARMVMGLGGSMVIVYMNPVVTRYISNPTEKLRINALNTVSYNVGAFVVSLLFTFFATQFTNNWQLTLTIFAALTAVLFLAWLMFSEEFDLNTASDQNEVVTAYGYRDAIKDGFLWKYALAFGGFLTLYILSLVGLKPVFDTYTELNGSLVNLLVSGAGIIGTFVGLKIGSRGTPRKPILLTSGLIMIGSFIVTVAFGNISPLVSYIFAFISGFAMYIQYPIFMNLAHEMKGMTPQKITVLFGLFWAIAYATQTIFTIIWSYALGHMGYTVSMVVFFVSCSTYLLFSFFLPETKPKQTQPASKKTA</sequence>
<dbReference type="InterPro" id="IPR036259">
    <property type="entry name" value="MFS_trans_sf"/>
</dbReference>
<reference evidence="8 9" key="1">
    <citation type="submission" date="2019-10" db="EMBL/GenBank/DDBJ databases">
        <authorList>
            <person name="Karimi E."/>
        </authorList>
    </citation>
    <scope>NUCLEOTIDE SEQUENCE [LARGE SCALE GENOMIC DNA]</scope>
    <source>
        <strain evidence="8">Exiguobacterium sp. 9Y</strain>
    </source>
</reference>
<feature type="transmembrane region" description="Helical" evidence="6">
    <location>
        <begin position="311"/>
        <end position="334"/>
    </location>
</feature>
<dbReference type="InterPro" id="IPR011701">
    <property type="entry name" value="MFS"/>
</dbReference>
<evidence type="ECO:0000256" key="5">
    <source>
        <dbReference type="ARBA" id="ARBA00023136"/>
    </source>
</evidence>
<proteinExistence type="predicted"/>
<name>A0A653I854_9BACL</name>
<feature type="transmembrane region" description="Helical" evidence="6">
    <location>
        <begin position="87"/>
        <end position="107"/>
    </location>
</feature>
<keyword evidence="4 6" id="KW-1133">Transmembrane helix</keyword>
<dbReference type="GO" id="GO:0022857">
    <property type="term" value="F:transmembrane transporter activity"/>
    <property type="evidence" value="ECO:0007669"/>
    <property type="project" value="InterPro"/>
</dbReference>
<feature type="transmembrane region" description="Helical" evidence="6">
    <location>
        <begin position="172"/>
        <end position="193"/>
    </location>
</feature>
<evidence type="ECO:0000256" key="1">
    <source>
        <dbReference type="ARBA" id="ARBA00004651"/>
    </source>
</evidence>
<dbReference type="PROSITE" id="PS50850">
    <property type="entry name" value="MFS"/>
    <property type="match status" value="1"/>
</dbReference>